<feature type="transmembrane region" description="Helical" evidence="7">
    <location>
        <begin position="6"/>
        <end position="24"/>
    </location>
</feature>
<proteinExistence type="predicted"/>
<dbReference type="InterPro" id="IPR031312">
    <property type="entry name" value="Na/sul_symport_CS"/>
</dbReference>
<dbReference type="InterPro" id="IPR006037">
    <property type="entry name" value="RCK_C"/>
</dbReference>
<accession>A0A951P849</accession>
<keyword evidence="4" id="KW-0677">Repeat</keyword>
<dbReference type="GO" id="GO:0008324">
    <property type="term" value="F:monoatomic cation transmembrane transporter activity"/>
    <property type="evidence" value="ECO:0007669"/>
    <property type="project" value="InterPro"/>
</dbReference>
<feature type="transmembrane region" description="Helical" evidence="7">
    <location>
        <begin position="145"/>
        <end position="164"/>
    </location>
</feature>
<feature type="transmembrane region" description="Helical" evidence="7">
    <location>
        <begin position="176"/>
        <end position="198"/>
    </location>
</feature>
<dbReference type="PANTHER" id="PTHR43652:SF2">
    <property type="entry name" value="BASIC AMINO ACID ANTIPORTER YFCC-RELATED"/>
    <property type="match status" value="1"/>
</dbReference>
<feature type="transmembrane region" description="Helical" evidence="7">
    <location>
        <begin position="98"/>
        <end position="125"/>
    </location>
</feature>
<dbReference type="GO" id="GO:0006813">
    <property type="term" value="P:potassium ion transport"/>
    <property type="evidence" value="ECO:0007669"/>
    <property type="project" value="InterPro"/>
</dbReference>
<feature type="transmembrane region" description="Helical" evidence="7">
    <location>
        <begin position="427"/>
        <end position="460"/>
    </location>
</feature>
<evidence type="ECO:0000313" key="10">
    <source>
        <dbReference type="Proteomes" id="UP000707356"/>
    </source>
</evidence>
<dbReference type="PROSITE" id="PS01271">
    <property type="entry name" value="NA_SULFATE"/>
    <property type="match status" value="1"/>
</dbReference>
<evidence type="ECO:0000256" key="5">
    <source>
        <dbReference type="ARBA" id="ARBA00022989"/>
    </source>
</evidence>
<dbReference type="Pfam" id="PF03600">
    <property type="entry name" value="CitMHS"/>
    <property type="match status" value="1"/>
</dbReference>
<dbReference type="Pfam" id="PF02080">
    <property type="entry name" value="TrkA_C"/>
    <property type="match status" value="2"/>
</dbReference>
<feature type="transmembrane region" description="Helical" evidence="7">
    <location>
        <begin position="472"/>
        <end position="491"/>
    </location>
</feature>
<evidence type="ECO:0000256" key="2">
    <source>
        <dbReference type="ARBA" id="ARBA00022448"/>
    </source>
</evidence>
<dbReference type="InterPro" id="IPR036721">
    <property type="entry name" value="RCK_C_sf"/>
</dbReference>
<reference evidence="9" key="2">
    <citation type="journal article" date="2022" name="Microbiol. Resour. Announc.">
        <title>Metagenome Sequencing to Explore Phylogenomics of Terrestrial Cyanobacteria.</title>
        <authorList>
            <person name="Ward R.D."/>
            <person name="Stajich J.E."/>
            <person name="Johansen J.R."/>
            <person name="Huntemann M."/>
            <person name="Clum A."/>
            <person name="Foster B."/>
            <person name="Foster B."/>
            <person name="Roux S."/>
            <person name="Palaniappan K."/>
            <person name="Varghese N."/>
            <person name="Mukherjee S."/>
            <person name="Reddy T.B.K."/>
            <person name="Daum C."/>
            <person name="Copeland A."/>
            <person name="Chen I.A."/>
            <person name="Ivanova N.N."/>
            <person name="Kyrpides N.C."/>
            <person name="Shapiro N."/>
            <person name="Eloe-Fadrosh E.A."/>
            <person name="Pietrasiak N."/>
        </authorList>
    </citation>
    <scope>NUCLEOTIDE SEQUENCE</scope>
    <source>
        <strain evidence="9">GSE-TBD4-15B</strain>
    </source>
</reference>
<dbReference type="EMBL" id="JAHHHV010000009">
    <property type="protein sequence ID" value="MBW4464260.1"/>
    <property type="molecule type" value="Genomic_DNA"/>
</dbReference>
<feature type="transmembrane region" description="Helical" evidence="7">
    <location>
        <begin position="511"/>
        <end position="544"/>
    </location>
</feature>
<dbReference type="InterPro" id="IPR051679">
    <property type="entry name" value="DASS-Related_Transporters"/>
</dbReference>
<comment type="caution">
    <text evidence="9">The sequence shown here is derived from an EMBL/GenBank/DDBJ whole genome shotgun (WGS) entry which is preliminary data.</text>
</comment>
<feature type="transmembrane region" description="Helical" evidence="7">
    <location>
        <begin position="59"/>
        <end position="78"/>
    </location>
</feature>
<feature type="transmembrane region" description="Helical" evidence="7">
    <location>
        <begin position="556"/>
        <end position="576"/>
    </location>
</feature>
<dbReference type="InterPro" id="IPR004680">
    <property type="entry name" value="Cit_transptr-like_dom"/>
</dbReference>
<keyword evidence="6 7" id="KW-0472">Membrane</keyword>
<dbReference type="SUPFAM" id="SSF116726">
    <property type="entry name" value="TrkA C-terminal domain-like"/>
    <property type="match status" value="2"/>
</dbReference>
<keyword evidence="3 7" id="KW-0812">Transmembrane</keyword>
<name>A0A951P849_9CYAN</name>
<feature type="transmembrane region" description="Helical" evidence="7">
    <location>
        <begin position="31"/>
        <end position="47"/>
    </location>
</feature>
<evidence type="ECO:0000256" key="1">
    <source>
        <dbReference type="ARBA" id="ARBA00004141"/>
    </source>
</evidence>
<evidence type="ECO:0000256" key="4">
    <source>
        <dbReference type="ARBA" id="ARBA00022737"/>
    </source>
</evidence>
<dbReference type="Gene3D" id="3.30.70.1450">
    <property type="entry name" value="Regulator of K+ conductance, C-terminal domain"/>
    <property type="match status" value="2"/>
</dbReference>
<evidence type="ECO:0000259" key="8">
    <source>
        <dbReference type="PROSITE" id="PS51202"/>
    </source>
</evidence>
<feature type="domain" description="RCK C-terminal" evidence="8">
    <location>
        <begin position="212"/>
        <end position="296"/>
    </location>
</feature>
<dbReference type="AlphaFoldDB" id="A0A951P849"/>
<keyword evidence="5 7" id="KW-1133">Transmembrane helix</keyword>
<organism evidence="9 10">
    <name type="scientific">Pegethrix bostrychoides GSE-TBD4-15B</name>
    <dbReference type="NCBI Taxonomy" id="2839662"/>
    <lineage>
        <taxon>Bacteria</taxon>
        <taxon>Bacillati</taxon>
        <taxon>Cyanobacteriota</taxon>
        <taxon>Cyanophyceae</taxon>
        <taxon>Oculatellales</taxon>
        <taxon>Oculatellaceae</taxon>
        <taxon>Pegethrix</taxon>
    </lineage>
</organism>
<dbReference type="PROSITE" id="PS51202">
    <property type="entry name" value="RCK_C"/>
    <property type="match status" value="2"/>
</dbReference>
<evidence type="ECO:0000256" key="7">
    <source>
        <dbReference type="SAM" id="Phobius"/>
    </source>
</evidence>
<feature type="transmembrane region" description="Helical" evidence="7">
    <location>
        <begin position="596"/>
        <end position="616"/>
    </location>
</feature>
<reference evidence="9" key="1">
    <citation type="submission" date="2021-05" db="EMBL/GenBank/DDBJ databases">
        <authorList>
            <person name="Pietrasiak N."/>
            <person name="Ward R."/>
            <person name="Stajich J.E."/>
            <person name="Kurbessoian T."/>
        </authorList>
    </citation>
    <scope>NUCLEOTIDE SEQUENCE</scope>
    <source>
        <strain evidence="9">GSE-TBD4-15B</strain>
    </source>
</reference>
<protein>
    <submittedName>
        <fullName evidence="9">SLC13 family permease</fullName>
    </submittedName>
</protein>
<dbReference type="PANTHER" id="PTHR43652">
    <property type="entry name" value="BASIC AMINO ACID ANTIPORTER YFCC-RELATED"/>
    <property type="match status" value="1"/>
</dbReference>
<evidence type="ECO:0000256" key="3">
    <source>
        <dbReference type="ARBA" id="ARBA00022692"/>
    </source>
</evidence>
<dbReference type="Proteomes" id="UP000707356">
    <property type="component" value="Unassembled WGS sequence"/>
</dbReference>
<comment type="subcellular location">
    <subcellularLocation>
        <location evidence="1">Membrane</location>
        <topology evidence="1">Multi-pass membrane protein</topology>
    </subcellularLocation>
</comment>
<sequence>MTLPISPIALTLFVLMGALVCFVAEWIPVDLTALAVAVALILLGLVTPEEGISGFGNSATITVMAMFILSTGISRTGVIQVIRDFLIKRGGKNVSQQILVMGLIVGPITAFINNTAVVAVFLPIVEDWCKKQGISASKLLIPLSYATILGGMITVVGTSTNILASGISQKLGYGEFGLFQFTGLGLITFTVGLVYLVFAAPKLLPDRKAPANSLSEDYSLKDYVSEVVIAPRSNLIGQTLRSSGIQRKFDIAVLELIRDDAHFPQPLADKVLAAGDVLLVSGSREDLLKIREERGLDILPDVKFSQEAGETPELGSEADPEALHSAPEAALSAGQDRVAEVLILSNSRLSGSTLKDLRFRQRYNATVLAIRRGSEVLHERLGKVPLRFGDLLLLQGPRESFLGLQTSRELLVLEQRDVESLRQDKAWIALSIILGVIGVSALGWMPILVASLAGVILMVITGCLKPGELYGAVRWDVIFLLAGLIPLGIAMDKSGATKWLAEQLLSVSGNLSGFWILTLFYLATTLLTEILSNNATVVLMIPIAVEVAKTLGLNPYAFMFAVTFASSNSYMTPIGYQTNTMVYGPGGYKFFDFTRIGAPLNLLLTILTPLLIVWFYGL</sequence>
<keyword evidence="2" id="KW-0813">Transport</keyword>
<dbReference type="GO" id="GO:0005886">
    <property type="term" value="C:plasma membrane"/>
    <property type="evidence" value="ECO:0007669"/>
    <property type="project" value="TreeGrafter"/>
</dbReference>
<gene>
    <name evidence="9" type="ORF">KME07_02315</name>
</gene>
<evidence type="ECO:0000313" key="9">
    <source>
        <dbReference type="EMBL" id="MBW4464260.1"/>
    </source>
</evidence>
<evidence type="ECO:0000256" key="6">
    <source>
        <dbReference type="ARBA" id="ARBA00023136"/>
    </source>
</evidence>
<feature type="domain" description="RCK C-terminal" evidence="8">
    <location>
        <begin position="326"/>
        <end position="410"/>
    </location>
</feature>